<feature type="transmembrane region" description="Helical" evidence="4">
    <location>
        <begin position="132"/>
        <end position="154"/>
    </location>
</feature>
<comment type="subcellular location">
    <subcellularLocation>
        <location evidence="1">Membrane</location>
    </subcellularLocation>
</comment>
<evidence type="ECO:0000313" key="5">
    <source>
        <dbReference type="EMBL" id="CCC93593.1"/>
    </source>
</evidence>
<keyword evidence="4" id="KW-1133">Transmembrane helix</keyword>
<reference evidence="5" key="1">
    <citation type="journal article" date="2012" name="Proc. Natl. Acad. Sci. U.S.A.">
        <title>Antigenic diversity is generated by distinct evolutionary mechanisms in African trypanosome species.</title>
        <authorList>
            <person name="Jackson A.P."/>
            <person name="Berry A."/>
            <person name="Aslett M."/>
            <person name="Allison H.C."/>
            <person name="Burton P."/>
            <person name="Vavrova-Anderson J."/>
            <person name="Brown R."/>
            <person name="Browne H."/>
            <person name="Corton N."/>
            <person name="Hauser H."/>
            <person name="Gamble J."/>
            <person name="Gilderthorp R."/>
            <person name="Marcello L."/>
            <person name="McQuillan J."/>
            <person name="Otto T.D."/>
            <person name="Quail M.A."/>
            <person name="Sanders M.J."/>
            <person name="van Tonder A."/>
            <person name="Ginger M.L."/>
            <person name="Field M.C."/>
            <person name="Barry J.D."/>
            <person name="Hertz-Fowler C."/>
            <person name="Berriman M."/>
        </authorList>
    </citation>
    <scope>NUCLEOTIDE SEQUENCE</scope>
    <source>
        <strain evidence="5">IL3000</strain>
    </source>
</reference>
<dbReference type="InterPro" id="IPR023395">
    <property type="entry name" value="MCP_dom_sf"/>
</dbReference>
<name>G0UW27_TRYCI</name>
<evidence type="ECO:0000256" key="1">
    <source>
        <dbReference type="ARBA" id="ARBA00004370"/>
    </source>
</evidence>
<evidence type="ECO:0008006" key="6">
    <source>
        <dbReference type="Google" id="ProtNLM"/>
    </source>
</evidence>
<dbReference type="SUPFAM" id="SSF103506">
    <property type="entry name" value="Mitochondrial carrier"/>
    <property type="match status" value="1"/>
</dbReference>
<dbReference type="GO" id="GO:0016020">
    <property type="term" value="C:membrane"/>
    <property type="evidence" value="ECO:0007669"/>
    <property type="project" value="UniProtKB-SubCell"/>
</dbReference>
<feature type="transmembrane region" description="Helical" evidence="4">
    <location>
        <begin position="6"/>
        <end position="27"/>
    </location>
</feature>
<dbReference type="EMBL" id="HE575323">
    <property type="protein sequence ID" value="CCC93593.1"/>
    <property type="molecule type" value="Genomic_DNA"/>
</dbReference>
<evidence type="ECO:0000256" key="3">
    <source>
        <dbReference type="ARBA" id="ARBA00023136"/>
    </source>
</evidence>
<dbReference type="VEuPathDB" id="TriTrypDB:TcIL3000_10_3540"/>
<organism evidence="5">
    <name type="scientific">Trypanosoma congolense (strain IL3000)</name>
    <dbReference type="NCBI Taxonomy" id="1068625"/>
    <lineage>
        <taxon>Eukaryota</taxon>
        <taxon>Discoba</taxon>
        <taxon>Euglenozoa</taxon>
        <taxon>Kinetoplastea</taxon>
        <taxon>Metakinetoplastina</taxon>
        <taxon>Trypanosomatida</taxon>
        <taxon>Trypanosomatidae</taxon>
        <taxon>Trypanosoma</taxon>
        <taxon>Nannomonas</taxon>
    </lineage>
</organism>
<keyword evidence="2 4" id="KW-0812">Transmembrane</keyword>
<accession>G0UW27</accession>
<gene>
    <name evidence="5" type="ORF">TCIL3000_10_3540</name>
</gene>
<sequence>MVVDNFIVSATLGYGATIISTFILYPYRDYVKMFNIKSIPQVEPISFSSARYRGMLQQPSQLLLIALPGGLLYTGFFFGGGSILGATLAGALHGVGKVGVRTIAYQCKRMHGSMLVSSKSPLGCMKYGVQHYGLLSFFSGASATILISTAWHGAALAMLQRSNSSGFGEAWWDAFRVHSFLAFVTAPLRNTFRSSLYSRKRSGGVHGFPTFVAGEVAIFQEAWGVFHNMLRTEGIPFFLNGVMRTALKASLPFGFTFAMFSLLGGSLPGGNGGQMNDHRHRHMLTRRFT</sequence>
<protein>
    <recommendedName>
        <fullName evidence="6">Mitochondrial carrier protein</fullName>
    </recommendedName>
</protein>
<dbReference type="AlphaFoldDB" id="G0UW27"/>
<proteinExistence type="predicted"/>
<evidence type="ECO:0000256" key="2">
    <source>
        <dbReference type="ARBA" id="ARBA00022692"/>
    </source>
</evidence>
<keyword evidence="3 4" id="KW-0472">Membrane</keyword>
<feature type="transmembrane region" description="Helical" evidence="4">
    <location>
        <begin position="61"/>
        <end position="78"/>
    </location>
</feature>
<evidence type="ECO:0000256" key="4">
    <source>
        <dbReference type="SAM" id="Phobius"/>
    </source>
</evidence>